<protein>
    <submittedName>
        <fullName evidence="2">Uncharacterized protein</fullName>
    </submittedName>
</protein>
<keyword evidence="3" id="KW-1185">Reference proteome</keyword>
<dbReference type="AlphaFoldDB" id="A0A9P0KZF3"/>
<feature type="region of interest" description="Disordered" evidence="1">
    <location>
        <begin position="1"/>
        <end position="20"/>
    </location>
</feature>
<gene>
    <name evidence="2" type="ORF">ACAOBT_LOCUS16982</name>
</gene>
<organism evidence="2 3">
    <name type="scientific">Acanthoscelides obtectus</name>
    <name type="common">Bean weevil</name>
    <name type="synonym">Bruchus obtectus</name>
    <dbReference type="NCBI Taxonomy" id="200917"/>
    <lineage>
        <taxon>Eukaryota</taxon>
        <taxon>Metazoa</taxon>
        <taxon>Ecdysozoa</taxon>
        <taxon>Arthropoda</taxon>
        <taxon>Hexapoda</taxon>
        <taxon>Insecta</taxon>
        <taxon>Pterygota</taxon>
        <taxon>Neoptera</taxon>
        <taxon>Endopterygota</taxon>
        <taxon>Coleoptera</taxon>
        <taxon>Polyphaga</taxon>
        <taxon>Cucujiformia</taxon>
        <taxon>Chrysomeloidea</taxon>
        <taxon>Chrysomelidae</taxon>
        <taxon>Bruchinae</taxon>
        <taxon>Bruchini</taxon>
        <taxon>Acanthoscelides</taxon>
    </lineage>
</organism>
<proteinExistence type="predicted"/>
<sequence length="51" mass="5559">MLASSFSVSDTSCCQFSSSPSWPSRYSESLELDCSDCSMPYVPFGCNCSLE</sequence>
<comment type="caution">
    <text evidence="2">The sequence shown here is derived from an EMBL/GenBank/DDBJ whole genome shotgun (WGS) entry which is preliminary data.</text>
</comment>
<name>A0A9P0KZF3_ACAOB</name>
<feature type="compositionally biased region" description="Low complexity" evidence="1">
    <location>
        <begin position="7"/>
        <end position="20"/>
    </location>
</feature>
<dbReference type="EMBL" id="CAKOFQ010006989">
    <property type="protein sequence ID" value="CAH1985994.1"/>
    <property type="molecule type" value="Genomic_DNA"/>
</dbReference>
<accession>A0A9P0KZF3</accession>
<dbReference type="Proteomes" id="UP001152888">
    <property type="component" value="Unassembled WGS sequence"/>
</dbReference>
<evidence type="ECO:0000313" key="3">
    <source>
        <dbReference type="Proteomes" id="UP001152888"/>
    </source>
</evidence>
<evidence type="ECO:0000313" key="2">
    <source>
        <dbReference type="EMBL" id="CAH1985994.1"/>
    </source>
</evidence>
<evidence type="ECO:0000256" key="1">
    <source>
        <dbReference type="SAM" id="MobiDB-lite"/>
    </source>
</evidence>
<reference evidence="2" key="1">
    <citation type="submission" date="2022-03" db="EMBL/GenBank/DDBJ databases">
        <authorList>
            <person name="Sayadi A."/>
        </authorList>
    </citation>
    <scope>NUCLEOTIDE SEQUENCE</scope>
</reference>